<sequence>MKTDKRKDPLTGEEFIPKKVSQRFATPGNRIKYNNEKASQTRLKRGFVDKPLHKNQAILLELLNNKNEVIVHEEFLRGRGYNFHLTTHFDKWEGKNYPCVYEYMIIILINQQIKILKNDRY</sequence>
<gene>
    <name evidence="1" type="ORF">HKT18_04965</name>
</gene>
<dbReference type="RefSeq" id="WP_171221772.1">
    <property type="nucleotide sequence ID" value="NZ_CP121446.1"/>
</dbReference>
<organism evidence="1 2">
    <name type="scientific">Flavobacterium rivulicola</name>
    <dbReference type="NCBI Taxonomy" id="2732161"/>
    <lineage>
        <taxon>Bacteria</taxon>
        <taxon>Pseudomonadati</taxon>
        <taxon>Bacteroidota</taxon>
        <taxon>Flavobacteriia</taxon>
        <taxon>Flavobacteriales</taxon>
        <taxon>Flavobacteriaceae</taxon>
        <taxon>Flavobacterium</taxon>
    </lineage>
</organism>
<evidence type="ECO:0000313" key="2">
    <source>
        <dbReference type="Proteomes" id="UP000536509"/>
    </source>
</evidence>
<protein>
    <submittedName>
        <fullName evidence="1">Uncharacterized protein</fullName>
    </submittedName>
</protein>
<keyword evidence="2" id="KW-1185">Reference proteome</keyword>
<dbReference type="AlphaFoldDB" id="A0A7Y3R7W6"/>
<dbReference type="Proteomes" id="UP000536509">
    <property type="component" value="Unassembled WGS sequence"/>
</dbReference>
<evidence type="ECO:0000313" key="1">
    <source>
        <dbReference type="EMBL" id="NNT71564.1"/>
    </source>
</evidence>
<proteinExistence type="predicted"/>
<accession>A0A7Y3R7W6</accession>
<reference evidence="1 2" key="1">
    <citation type="submission" date="2020-05" db="EMBL/GenBank/DDBJ databases">
        <title>Draft genome of Flavobacterium sp. IMCC34852.</title>
        <authorList>
            <person name="Song J."/>
            <person name="Cho J.-C."/>
        </authorList>
    </citation>
    <scope>NUCLEOTIDE SEQUENCE [LARGE SCALE GENOMIC DNA]</scope>
    <source>
        <strain evidence="1 2">IMCC34852</strain>
    </source>
</reference>
<dbReference type="EMBL" id="JABEVX010000002">
    <property type="protein sequence ID" value="NNT71564.1"/>
    <property type="molecule type" value="Genomic_DNA"/>
</dbReference>
<comment type="caution">
    <text evidence="1">The sequence shown here is derived from an EMBL/GenBank/DDBJ whole genome shotgun (WGS) entry which is preliminary data.</text>
</comment>
<name>A0A7Y3R7W6_9FLAO</name>